<dbReference type="SUPFAM" id="SSF64268">
    <property type="entry name" value="PX domain"/>
    <property type="match status" value="1"/>
</dbReference>
<dbReference type="InterPro" id="IPR001683">
    <property type="entry name" value="PX_dom"/>
</dbReference>
<dbReference type="RefSeq" id="XP_066934335.1">
    <property type="nucleotide sequence ID" value="XM_067078234.1"/>
</dbReference>
<dbReference type="InterPro" id="IPR007330">
    <property type="entry name" value="MIT_dom"/>
</dbReference>
<dbReference type="Gene3D" id="1.20.58.80">
    <property type="entry name" value="Phosphotransferase system, lactose/cellobiose-type IIA subunit"/>
    <property type="match status" value="1"/>
</dbReference>
<dbReference type="InterPro" id="IPR011009">
    <property type="entry name" value="Kinase-like_dom_sf"/>
</dbReference>
<dbReference type="PANTHER" id="PTHR15508">
    <property type="entry name" value="RIBOSOMAL PROTEIN S6 KINASE"/>
    <property type="match status" value="1"/>
</dbReference>
<dbReference type="Gene3D" id="3.30.1520.10">
    <property type="entry name" value="Phox-like domain"/>
    <property type="match status" value="1"/>
</dbReference>
<dbReference type="AlphaFoldDB" id="A0A7M5X5V3"/>
<dbReference type="OrthoDB" id="1278353at2759"/>
<evidence type="ECO:0000259" key="3">
    <source>
        <dbReference type="PROSITE" id="PS50195"/>
    </source>
</evidence>
<dbReference type="Proteomes" id="UP000594262">
    <property type="component" value="Unplaced"/>
</dbReference>
<evidence type="ECO:0000313" key="5">
    <source>
        <dbReference type="Proteomes" id="UP000594262"/>
    </source>
</evidence>
<dbReference type="Gene3D" id="1.10.510.10">
    <property type="entry name" value="Transferase(Phosphotransferase) domain 1"/>
    <property type="match status" value="2"/>
</dbReference>
<dbReference type="InterPro" id="IPR000719">
    <property type="entry name" value="Prot_kinase_dom"/>
</dbReference>
<dbReference type="Pfam" id="PF00069">
    <property type="entry name" value="Pkinase"/>
    <property type="match status" value="1"/>
</dbReference>
<feature type="compositionally biased region" description="Low complexity" evidence="1">
    <location>
        <begin position="529"/>
        <end position="544"/>
    </location>
</feature>
<feature type="domain" description="PX" evidence="3">
    <location>
        <begin position="9"/>
        <end position="130"/>
    </location>
</feature>
<feature type="compositionally biased region" description="Basic and acidic residues" evidence="1">
    <location>
        <begin position="130"/>
        <end position="144"/>
    </location>
</feature>
<dbReference type="PROSITE" id="PS50011">
    <property type="entry name" value="PROTEIN_KINASE_DOM"/>
    <property type="match status" value="1"/>
</dbReference>
<feature type="region of interest" description="Disordered" evidence="1">
    <location>
        <begin position="528"/>
        <end position="547"/>
    </location>
</feature>
<dbReference type="GeneID" id="136822013"/>
<proteinExistence type="predicted"/>
<organism evidence="4 5">
    <name type="scientific">Clytia hemisphaerica</name>
    <dbReference type="NCBI Taxonomy" id="252671"/>
    <lineage>
        <taxon>Eukaryota</taxon>
        <taxon>Metazoa</taxon>
        <taxon>Cnidaria</taxon>
        <taxon>Hydrozoa</taxon>
        <taxon>Hydroidolina</taxon>
        <taxon>Leptothecata</taxon>
        <taxon>Obeliida</taxon>
        <taxon>Clytiidae</taxon>
        <taxon>Clytia</taxon>
    </lineage>
</organism>
<dbReference type="Pfam" id="PF04212">
    <property type="entry name" value="MIT"/>
    <property type="match status" value="1"/>
</dbReference>
<reference evidence="4" key="1">
    <citation type="submission" date="2021-01" db="UniProtKB">
        <authorList>
            <consortium name="EnsemblMetazoa"/>
        </authorList>
    </citation>
    <scope>IDENTIFICATION</scope>
</reference>
<dbReference type="EnsemblMetazoa" id="CLYHEMT017694.1">
    <property type="protein sequence ID" value="CLYHEMP017694.1"/>
    <property type="gene ID" value="CLYHEMG017694"/>
</dbReference>
<dbReference type="SMART" id="SM00745">
    <property type="entry name" value="MIT"/>
    <property type="match status" value="1"/>
</dbReference>
<keyword evidence="5" id="KW-1185">Reference proteome</keyword>
<dbReference type="GO" id="GO:0004672">
    <property type="term" value="F:protein kinase activity"/>
    <property type="evidence" value="ECO:0007669"/>
    <property type="project" value="InterPro"/>
</dbReference>
<dbReference type="Gene3D" id="3.30.200.20">
    <property type="entry name" value="Phosphorylase Kinase, domain 1"/>
    <property type="match status" value="1"/>
</dbReference>
<protein>
    <recommendedName>
        <fullName evidence="6">Ribosomal protein S6 kinase delta-1</fullName>
    </recommendedName>
</protein>
<feature type="region of interest" description="Disordered" evidence="1">
    <location>
        <begin position="130"/>
        <end position="151"/>
    </location>
</feature>
<name>A0A7M5X5V3_9CNID</name>
<accession>A0A7M5X5V3</accession>
<dbReference type="SUPFAM" id="SSF116846">
    <property type="entry name" value="MIT domain"/>
    <property type="match status" value="1"/>
</dbReference>
<dbReference type="Pfam" id="PF00787">
    <property type="entry name" value="PX"/>
    <property type="match status" value="1"/>
</dbReference>
<sequence length="770" mass="86839">MEAISNALKEKKQIGFDVTDPMRSFAGYTVYRLHLKIFTSPEECTSQFIGWKRFNDFKHLHKTMKTVFPKEFNTGYNEFIKGNFFGRFDEAVIEERRKAAIRLLSFITLYSEMLEHQVFLHFLNNNETGHKSSSDDSPRMHEDSMSSDSIDCGNLCDEEDGVISTDDVLDASIQQMTVVEDGEEPEAPDDEVFLNVENSGSSFEDDDGGRHTWLREARSLCGDDLESLASEAADDFPITPRLSDDRNNSVLLGDPLDDDIICQQQQQIPTQDITNNNNTDITPNSTEPSEISEESPPSNINDFHEKLQVDEKMSAMITKTVEEDDYVFQASVAMSNAIEQEELGNVEAAFDMYKFGIGLLLRGAQTDKNTDRIEAVRRKTAQYLLRAETLYKLCFKDKEELKEVKKDEKTIPTDSMSLDSKWKFRLSDVKVIGVIDKVMLVQKVFSKEDDVFIMKVLHKQGAEYKRTVSNKKANKSKRNLYNCRFMTALVNCVETKTGVYLLLEHVHGGRLWDLLGLQIFTNRRKSSHHSSMTDTTHHSLNSSTSHHDANNENIDIVDIPASNYVQQGSGAFPSRLRGVSSSSVTCKIKRSPSKSSSLDESEVQVWAAQIALALMDLHSKGVLCRDLNPRNILVDTNGNIKLTYFSQVDGIDYSLDDNAAQCLYTSPEVDGVFEPTSSTDWWSYGAILFELLTGEALYSCHPNGISRRSVITLPRRVSNEACALLAGLLKYDSKERLGSGPTGNEEIKAHPFFHGIDWESLKKNSQQKFS</sequence>
<dbReference type="SUPFAM" id="SSF56112">
    <property type="entry name" value="Protein kinase-like (PK-like)"/>
    <property type="match status" value="1"/>
</dbReference>
<evidence type="ECO:0000256" key="1">
    <source>
        <dbReference type="SAM" id="MobiDB-lite"/>
    </source>
</evidence>
<feature type="domain" description="Protein kinase" evidence="2">
    <location>
        <begin position="424"/>
        <end position="753"/>
    </location>
</feature>
<dbReference type="GO" id="GO:0035091">
    <property type="term" value="F:phosphatidylinositol binding"/>
    <property type="evidence" value="ECO:0007669"/>
    <property type="project" value="InterPro"/>
</dbReference>
<dbReference type="InterPro" id="IPR051866">
    <property type="entry name" value="Intracell_Sig-Traffick_Protein"/>
</dbReference>
<dbReference type="PROSITE" id="PS50195">
    <property type="entry name" value="PX"/>
    <property type="match status" value="1"/>
</dbReference>
<dbReference type="PANTHER" id="PTHR15508:SF8">
    <property type="entry name" value="LD24550P"/>
    <property type="match status" value="1"/>
</dbReference>
<feature type="region of interest" description="Disordered" evidence="1">
    <location>
        <begin position="267"/>
        <end position="300"/>
    </location>
</feature>
<dbReference type="InterPro" id="IPR036871">
    <property type="entry name" value="PX_dom_sf"/>
</dbReference>
<dbReference type="InterPro" id="IPR036181">
    <property type="entry name" value="MIT_dom_sf"/>
</dbReference>
<dbReference type="GO" id="GO:0005524">
    <property type="term" value="F:ATP binding"/>
    <property type="evidence" value="ECO:0007669"/>
    <property type="project" value="InterPro"/>
</dbReference>
<evidence type="ECO:0008006" key="6">
    <source>
        <dbReference type="Google" id="ProtNLM"/>
    </source>
</evidence>
<evidence type="ECO:0000259" key="2">
    <source>
        <dbReference type="PROSITE" id="PS50011"/>
    </source>
</evidence>
<evidence type="ECO:0000313" key="4">
    <source>
        <dbReference type="EnsemblMetazoa" id="CLYHEMP017694.1"/>
    </source>
</evidence>
<dbReference type="CDD" id="cd02677">
    <property type="entry name" value="MIT_SNX15"/>
    <property type="match status" value="1"/>
</dbReference>